<evidence type="ECO:0000313" key="5">
    <source>
        <dbReference type="Proteomes" id="UP000199452"/>
    </source>
</evidence>
<protein>
    <submittedName>
        <fullName evidence="4">Tetratricopeptide repeat-containing protein</fullName>
    </submittedName>
</protein>
<keyword evidence="2 3" id="KW-0802">TPR repeat</keyword>
<organism evidence="4 5">
    <name type="scientific">Williamwhitmania taraxaci</name>
    <dbReference type="NCBI Taxonomy" id="1640674"/>
    <lineage>
        <taxon>Bacteria</taxon>
        <taxon>Pseudomonadati</taxon>
        <taxon>Bacteroidota</taxon>
        <taxon>Bacteroidia</taxon>
        <taxon>Bacteroidales</taxon>
        <taxon>Williamwhitmaniaceae</taxon>
        <taxon>Williamwhitmania</taxon>
    </lineage>
</organism>
<name>A0A1G6HU61_9BACT</name>
<dbReference type="Pfam" id="PF14559">
    <property type="entry name" value="TPR_19"/>
    <property type="match status" value="2"/>
</dbReference>
<dbReference type="EMBL" id="FMYP01000013">
    <property type="protein sequence ID" value="SDB97375.1"/>
    <property type="molecule type" value="Genomic_DNA"/>
</dbReference>
<dbReference type="GO" id="GO:0051301">
    <property type="term" value="P:cell division"/>
    <property type="evidence" value="ECO:0007669"/>
    <property type="project" value="TreeGrafter"/>
</dbReference>
<dbReference type="PANTHER" id="PTHR12558:SF13">
    <property type="entry name" value="CELL DIVISION CYCLE PROTEIN 27 HOMOLOG"/>
    <property type="match status" value="1"/>
</dbReference>
<dbReference type="Proteomes" id="UP000199452">
    <property type="component" value="Unassembled WGS sequence"/>
</dbReference>
<evidence type="ECO:0000313" key="4">
    <source>
        <dbReference type="EMBL" id="SDB97375.1"/>
    </source>
</evidence>
<dbReference type="SUPFAM" id="SSF81901">
    <property type="entry name" value="HCP-like"/>
    <property type="match status" value="1"/>
</dbReference>
<proteinExistence type="predicted"/>
<feature type="repeat" description="TPR" evidence="3">
    <location>
        <begin position="358"/>
        <end position="391"/>
    </location>
</feature>
<dbReference type="STRING" id="1640674.SAMN05216323_101312"/>
<evidence type="ECO:0000256" key="3">
    <source>
        <dbReference type="PROSITE-ProRule" id="PRU00339"/>
    </source>
</evidence>
<dbReference type="Pfam" id="PF13432">
    <property type="entry name" value="TPR_16"/>
    <property type="match status" value="1"/>
</dbReference>
<feature type="repeat" description="TPR" evidence="3">
    <location>
        <begin position="256"/>
        <end position="289"/>
    </location>
</feature>
<dbReference type="InterPro" id="IPR019734">
    <property type="entry name" value="TPR_rpt"/>
</dbReference>
<dbReference type="PROSITE" id="PS50005">
    <property type="entry name" value="TPR"/>
    <property type="match status" value="5"/>
</dbReference>
<feature type="repeat" description="TPR" evidence="3">
    <location>
        <begin position="188"/>
        <end position="221"/>
    </location>
</feature>
<dbReference type="SUPFAM" id="SSF48452">
    <property type="entry name" value="TPR-like"/>
    <property type="match status" value="1"/>
</dbReference>
<evidence type="ECO:0000256" key="2">
    <source>
        <dbReference type="ARBA" id="ARBA00022803"/>
    </source>
</evidence>
<gene>
    <name evidence="4" type="ORF">SAMN05216323_101312</name>
</gene>
<feature type="repeat" description="TPR" evidence="3">
    <location>
        <begin position="222"/>
        <end position="255"/>
    </location>
</feature>
<accession>A0A1G6HU61</accession>
<dbReference type="Pfam" id="PF07719">
    <property type="entry name" value="TPR_2"/>
    <property type="match status" value="1"/>
</dbReference>
<dbReference type="InterPro" id="IPR011990">
    <property type="entry name" value="TPR-like_helical_dom_sf"/>
</dbReference>
<feature type="repeat" description="TPR" evidence="3">
    <location>
        <begin position="290"/>
        <end position="323"/>
    </location>
</feature>
<dbReference type="PANTHER" id="PTHR12558">
    <property type="entry name" value="CELL DIVISION CYCLE 16,23,27"/>
    <property type="match status" value="1"/>
</dbReference>
<dbReference type="Gene3D" id="1.25.40.10">
    <property type="entry name" value="Tetratricopeptide repeat domain"/>
    <property type="match status" value="2"/>
</dbReference>
<dbReference type="SMART" id="SM00028">
    <property type="entry name" value="TPR"/>
    <property type="match status" value="9"/>
</dbReference>
<keyword evidence="1" id="KW-0677">Repeat</keyword>
<keyword evidence="5" id="KW-1185">Reference proteome</keyword>
<dbReference type="InterPro" id="IPR013105">
    <property type="entry name" value="TPR_2"/>
</dbReference>
<reference evidence="4 5" key="1">
    <citation type="submission" date="2016-09" db="EMBL/GenBank/DDBJ databases">
        <authorList>
            <person name="Capua I."/>
            <person name="De Benedictis P."/>
            <person name="Joannis T."/>
            <person name="Lombin L.H."/>
            <person name="Cattoli G."/>
        </authorList>
    </citation>
    <scope>NUCLEOTIDE SEQUENCE [LARGE SCALE GENOMIC DNA]</scope>
    <source>
        <strain evidence="4 5">A7P-90m</strain>
    </source>
</reference>
<dbReference type="AlphaFoldDB" id="A0A1G6HU61"/>
<evidence type="ECO:0000256" key="1">
    <source>
        <dbReference type="ARBA" id="ARBA00022737"/>
    </source>
</evidence>
<sequence>MIYCGSFACCKEYAAMREEGDYNRGTEGDTREVIRRYEDMLRSSSTYYFDVFEFENIIDHYLDLHNAPGAGVAAEIARQQHPYSSELQLKHAEILIADKKFEEATALLDLLAQIEPHNPDVMLLLGKLYLAQKWGLKANSYFKKALAENLENRTEILGNICSMFLEKGDTKSALPYLEIAISEDTDNENLWFDLAYCYDREGKTPEAINGYIRYLNYDPFNDSAWYNLGLLYSREDEHEKALDAFEFCVAIIAEIPIYILSLAHTLATLERYPKAIELFKELLETDPENVNALCSIGECYEKLGESVLAISYYDRTILLDPENAEAYYGLAVIHMEKGNYFESLTMVKLCLKYDDVNPEYWFGLGKVYHKLGSIPESVKAYEKAILLDEEDVDSIAGLAYIYIEQHDEERALRNFLRCVEISEEVEFLVQAAIIEVRKGMRTQAFEHLQRAITIDEEAGVDFFNEYPELKNLDDLL</sequence>